<evidence type="ECO:0000313" key="2">
    <source>
        <dbReference type="Proteomes" id="UP000826195"/>
    </source>
</evidence>
<organism evidence="1 2">
    <name type="scientific">Cotesia glomerata</name>
    <name type="common">Lepidopteran parasitic wasp</name>
    <name type="synonym">Apanteles glomeratus</name>
    <dbReference type="NCBI Taxonomy" id="32391"/>
    <lineage>
        <taxon>Eukaryota</taxon>
        <taxon>Metazoa</taxon>
        <taxon>Ecdysozoa</taxon>
        <taxon>Arthropoda</taxon>
        <taxon>Hexapoda</taxon>
        <taxon>Insecta</taxon>
        <taxon>Pterygota</taxon>
        <taxon>Neoptera</taxon>
        <taxon>Endopterygota</taxon>
        <taxon>Hymenoptera</taxon>
        <taxon>Apocrita</taxon>
        <taxon>Ichneumonoidea</taxon>
        <taxon>Braconidae</taxon>
        <taxon>Microgastrinae</taxon>
        <taxon>Cotesia</taxon>
    </lineage>
</organism>
<evidence type="ECO:0000313" key="1">
    <source>
        <dbReference type="EMBL" id="KAH0535119.1"/>
    </source>
</evidence>
<sequence>MLYCLKIEVTNTEPASPSSASQSTGIINSSISLTSAPNIEPDPLPCTSRNIDQNSTLINDETSSLEDLDSTVEEDNLNYQADVQSFENDESAEKCSFCQKVKKNVKGDKYTVKIQEEKNSVDDTFLAYHNICNLNNFAKYQRKMNLPPTNNWATKRDVHKIARERLINYIPQEIITNRRPMSLAHLKYCYAEFVTEYYEQANLEATTFSNQALKDYIKTQLKHQISLVNISNQQFLISSEIDIETIDDEEINDILFEQEVKDFALKYRKNISKLKRKPRTDFIDSEVLNEGENDASTEVQRNSSINVRDLAGRRKRSFGNSHLKIYRMRSNVIQNFGVIV</sequence>
<accession>A0AAV7HVE4</accession>
<keyword evidence="2" id="KW-1185">Reference proteome</keyword>
<gene>
    <name evidence="1" type="ORF">KQX54_013729</name>
</gene>
<dbReference type="EMBL" id="JAHXZJ010002982">
    <property type="protein sequence ID" value="KAH0535119.1"/>
    <property type="molecule type" value="Genomic_DNA"/>
</dbReference>
<name>A0AAV7HVE4_COTGL</name>
<protein>
    <submittedName>
        <fullName evidence="1">Uncharacterized protein</fullName>
    </submittedName>
</protein>
<comment type="caution">
    <text evidence="1">The sequence shown here is derived from an EMBL/GenBank/DDBJ whole genome shotgun (WGS) entry which is preliminary data.</text>
</comment>
<proteinExistence type="predicted"/>
<dbReference type="AlphaFoldDB" id="A0AAV7HVE4"/>
<dbReference type="Proteomes" id="UP000826195">
    <property type="component" value="Unassembled WGS sequence"/>
</dbReference>
<reference evidence="1 2" key="1">
    <citation type="journal article" date="2021" name="J. Hered.">
        <title>A chromosome-level genome assembly of the parasitoid wasp, Cotesia glomerata (Hymenoptera: Braconidae).</title>
        <authorList>
            <person name="Pinto B.J."/>
            <person name="Weis J.J."/>
            <person name="Gamble T."/>
            <person name="Ode P.J."/>
            <person name="Paul R."/>
            <person name="Zaspel J.M."/>
        </authorList>
    </citation>
    <scope>NUCLEOTIDE SEQUENCE [LARGE SCALE GENOMIC DNA]</scope>
    <source>
        <strain evidence="1">CgM1</strain>
    </source>
</reference>